<proteinExistence type="predicted"/>
<dbReference type="SMART" id="SM00028">
    <property type="entry name" value="TPR"/>
    <property type="match status" value="3"/>
</dbReference>
<dbReference type="InterPro" id="IPR050697">
    <property type="entry name" value="Adenylyl/Guanylyl_Cyclase_3/4"/>
</dbReference>
<dbReference type="GO" id="GO:0035556">
    <property type="term" value="P:intracellular signal transduction"/>
    <property type="evidence" value="ECO:0007669"/>
    <property type="project" value="InterPro"/>
</dbReference>
<dbReference type="InterPro" id="IPR011990">
    <property type="entry name" value="TPR-like_helical_dom_sf"/>
</dbReference>
<dbReference type="PANTHER" id="PTHR43081:SF19">
    <property type="entry name" value="PH-SENSITIVE ADENYLATE CYCLASE RV1264"/>
    <property type="match status" value="1"/>
</dbReference>
<dbReference type="SMART" id="SM00044">
    <property type="entry name" value="CYCc"/>
    <property type="match status" value="1"/>
</dbReference>
<dbReference type="OrthoDB" id="9807521at2"/>
<dbReference type="GO" id="GO:0006171">
    <property type="term" value="P:cAMP biosynthetic process"/>
    <property type="evidence" value="ECO:0007669"/>
    <property type="project" value="TreeGrafter"/>
</dbReference>
<dbReference type="Gene3D" id="3.40.50.10070">
    <property type="entry name" value="TolB, N-terminal domain"/>
    <property type="match status" value="1"/>
</dbReference>
<dbReference type="SUPFAM" id="SSF55073">
    <property type="entry name" value="Nucleotide cyclase"/>
    <property type="match status" value="1"/>
</dbReference>
<dbReference type="InterPro" id="IPR019734">
    <property type="entry name" value="TPR_rpt"/>
</dbReference>
<name>A0A1B2EDU7_9HYPH</name>
<dbReference type="Gene3D" id="1.25.40.10">
    <property type="entry name" value="Tetratricopeptide repeat domain"/>
    <property type="match status" value="1"/>
</dbReference>
<dbReference type="SUPFAM" id="SSF48452">
    <property type="entry name" value="TPR-like"/>
    <property type="match status" value="2"/>
</dbReference>
<dbReference type="Pfam" id="PF00211">
    <property type="entry name" value="Guanylate_cyc"/>
    <property type="match status" value="1"/>
</dbReference>
<evidence type="ECO:0000313" key="2">
    <source>
        <dbReference type="EMBL" id="ANY78107.1"/>
    </source>
</evidence>
<reference evidence="2" key="1">
    <citation type="submission" date="2016-07" db="EMBL/GenBank/DDBJ databases">
        <title>Microvirga ossetica sp. nov. a new species of rhizobia isolated from root nodules of the legume species Vicia alpestris Steven originated from North Ossetia region in the Caucasus.</title>
        <authorList>
            <person name="Safronova V.I."/>
            <person name="Kuznetsova I.G."/>
            <person name="Sazanova A.L."/>
            <person name="Belimov A."/>
            <person name="Andronov E."/>
            <person name="Osledkin Y.S."/>
            <person name="Onishchuk O.P."/>
            <person name="Kurchak O.N."/>
            <person name="Shaposhnikov A.I."/>
            <person name="Willems A."/>
            <person name="Tikhonovich I.A."/>
        </authorList>
    </citation>
    <scope>NUCLEOTIDE SEQUENCE [LARGE SCALE GENOMIC DNA]</scope>
    <source>
        <strain evidence="2">V5/3M</strain>
    </source>
</reference>
<dbReference type="RefSeq" id="WP_099509099.1">
    <property type="nucleotide sequence ID" value="NZ_CP016616.1"/>
</dbReference>
<dbReference type="InterPro" id="IPR029787">
    <property type="entry name" value="Nucleotide_cyclase"/>
</dbReference>
<organism evidence="2">
    <name type="scientific">Microvirga ossetica</name>
    <dbReference type="NCBI Taxonomy" id="1882682"/>
    <lineage>
        <taxon>Bacteria</taxon>
        <taxon>Pseudomonadati</taxon>
        <taxon>Pseudomonadota</taxon>
        <taxon>Alphaproteobacteria</taxon>
        <taxon>Hyphomicrobiales</taxon>
        <taxon>Methylobacteriaceae</taxon>
        <taxon>Microvirga</taxon>
    </lineage>
</organism>
<dbReference type="PANTHER" id="PTHR43081">
    <property type="entry name" value="ADENYLATE CYCLASE, TERMINAL-DIFFERENTIATION SPECIFIC-RELATED"/>
    <property type="match status" value="1"/>
</dbReference>
<dbReference type="AlphaFoldDB" id="A0A1B2EDU7"/>
<dbReference type="KEGG" id="moc:BB934_07560"/>
<dbReference type="InterPro" id="IPR001054">
    <property type="entry name" value="A/G_cyclase"/>
</dbReference>
<accession>A0A1B2EDU7</accession>
<sequence length="590" mass="64501">MSPQEHKVERRLAAIFAADVAGYSRLMSLDEVGTLRTLTAHRQIMDRLIADHRGRIANTAGDSVLAEFPSAVDAVQCAVDVQHTLSQANQDLPEEPTLRFRIGVHVGDVMVRNGDLLGDGVNIAARLQSLADPGGICLSEAAYGYVRKSVRLTFNDLGEQHVKNMEETIRAFAITLQSNALTAPRTTPESTVSRLSEKPSIAVLPFANMSGDPEQEYFADGVVEDITTALSRVKWIFVIARNSSFIYKGKAVDVQTVGRELGVRYVLEGSIRRAGDRIRITGQLIDVTSGAHLWANRFDGSMENIFDFQDQITESVIGAIEPSLRRAEIERARRKRPNSLDAYDLYLRSLPYAYANTPQDGEEALRLLLEALAREPDYPTAQAHAAWCYEQRFFRGGHRSEDKAEAVRHARAVMASATDDALALAIAAFVVAMLTHDYESAVGAVDRALLLNGNSALALGFSAMTEANAGRYEAAIVHGLRAVHLSPLDPMNYHPYLGMGFAYLFSGRNEEAVVASNHAIQANPSFMVSHALLVASYAQLGRLDAARVAAQRLLEAAPSFTVTMMEQMEFTAPERVAQFGAALRQAGLPD</sequence>
<dbReference type="EMBL" id="CP016616">
    <property type="protein sequence ID" value="ANY78107.1"/>
    <property type="molecule type" value="Genomic_DNA"/>
</dbReference>
<feature type="domain" description="Guanylate cyclase" evidence="1">
    <location>
        <begin position="14"/>
        <end position="128"/>
    </location>
</feature>
<dbReference type="PROSITE" id="PS50125">
    <property type="entry name" value="GUANYLATE_CYCLASE_2"/>
    <property type="match status" value="1"/>
</dbReference>
<dbReference type="CDD" id="cd07302">
    <property type="entry name" value="CHD"/>
    <property type="match status" value="1"/>
</dbReference>
<dbReference type="GO" id="GO:0004016">
    <property type="term" value="F:adenylate cyclase activity"/>
    <property type="evidence" value="ECO:0007669"/>
    <property type="project" value="UniProtKB-ARBA"/>
</dbReference>
<protein>
    <recommendedName>
        <fullName evidence="1">Guanylate cyclase domain-containing protein</fullName>
    </recommendedName>
</protein>
<dbReference type="Gene3D" id="3.30.70.1230">
    <property type="entry name" value="Nucleotide cyclase"/>
    <property type="match status" value="1"/>
</dbReference>
<gene>
    <name evidence="2" type="ORF">BB934_07560</name>
</gene>
<evidence type="ECO:0000259" key="1">
    <source>
        <dbReference type="PROSITE" id="PS50125"/>
    </source>
</evidence>